<evidence type="ECO:0000313" key="2">
    <source>
        <dbReference type="WBParaSite" id="Csp11.Scaffold628.g7468.t1"/>
    </source>
</evidence>
<dbReference type="AlphaFoldDB" id="A0A1I7TMS2"/>
<sequence length="104" mass="11043">MSRSAASVVRGQGRSTSSVPESFEICTSLSIRVSYSAVLVKYGTNFGGFPSLGQDSDKFVTRVGHFTSLGHNCHKSGTRFHASLGQLVSSTCGAFVTYLTKTAE</sequence>
<evidence type="ECO:0000313" key="1">
    <source>
        <dbReference type="Proteomes" id="UP000095282"/>
    </source>
</evidence>
<organism evidence="1 2">
    <name type="scientific">Caenorhabditis tropicalis</name>
    <dbReference type="NCBI Taxonomy" id="1561998"/>
    <lineage>
        <taxon>Eukaryota</taxon>
        <taxon>Metazoa</taxon>
        <taxon>Ecdysozoa</taxon>
        <taxon>Nematoda</taxon>
        <taxon>Chromadorea</taxon>
        <taxon>Rhabditida</taxon>
        <taxon>Rhabditina</taxon>
        <taxon>Rhabditomorpha</taxon>
        <taxon>Rhabditoidea</taxon>
        <taxon>Rhabditidae</taxon>
        <taxon>Peloderinae</taxon>
        <taxon>Caenorhabditis</taxon>
    </lineage>
</organism>
<protein>
    <submittedName>
        <fullName evidence="2">Jacalin-type lectin domain-containing protein</fullName>
    </submittedName>
</protein>
<keyword evidence="1" id="KW-1185">Reference proteome</keyword>
<reference evidence="2" key="1">
    <citation type="submission" date="2016-11" db="UniProtKB">
        <authorList>
            <consortium name="WormBaseParasite"/>
        </authorList>
    </citation>
    <scope>IDENTIFICATION</scope>
</reference>
<proteinExistence type="predicted"/>
<dbReference type="WBParaSite" id="Csp11.Scaffold628.g7468.t1">
    <property type="protein sequence ID" value="Csp11.Scaffold628.g7468.t1"/>
    <property type="gene ID" value="Csp11.Scaffold628.g7468"/>
</dbReference>
<name>A0A1I7TMS2_9PELO</name>
<dbReference type="Proteomes" id="UP000095282">
    <property type="component" value="Unplaced"/>
</dbReference>
<accession>A0A1I7TMS2</accession>